<organism evidence="1">
    <name type="scientific">Streptococcus pneumoniae</name>
    <dbReference type="NCBI Taxonomy" id="1313"/>
    <lineage>
        <taxon>Bacteria</taxon>
        <taxon>Bacillati</taxon>
        <taxon>Bacillota</taxon>
        <taxon>Bacilli</taxon>
        <taxon>Lactobacillales</taxon>
        <taxon>Streptococcaceae</taxon>
        <taxon>Streptococcus</taxon>
    </lineage>
</organism>
<dbReference type="RefSeq" id="WP_000237886.1">
    <property type="nucleotide sequence ID" value="NZ_CFLL02000096.1"/>
</dbReference>
<reference evidence="1" key="1">
    <citation type="submission" date="2014-04" db="EMBL/GenBank/DDBJ databases">
        <authorList>
            <person name="Croucher N."/>
        </authorList>
    </citation>
    <scope>NUCLEOTIDE SEQUENCE</scope>
    <source>
        <strain evidence="1">5ZS1X</strain>
    </source>
</reference>
<name>A0A098APF7_STREE</name>
<protein>
    <submittedName>
        <fullName evidence="1">Putative phage-related chromosomal island protein</fullName>
    </submittedName>
</protein>
<accession>A0A098APF7</accession>
<reference evidence="1" key="2">
    <citation type="submission" date="2014-10" db="EMBL/GenBank/DDBJ databases">
        <title>Contrasting mechanisms driving short-term and long-term diversification of pneumococci.</title>
        <authorList>
            <person name="Croucher N.J."/>
            <person name="Coupland P.C."/>
            <person name="Stevenson A.E."/>
            <person name="Callendrello A."/>
            <person name="Bentley S.D."/>
            <person name="Hanage W.P."/>
        </authorList>
    </citation>
    <scope>NUCLEOTIDE SEQUENCE</scope>
    <source>
        <strain evidence="1">5ZS1X</strain>
    </source>
</reference>
<dbReference type="AlphaFoldDB" id="A0A098APF7"/>
<proteinExistence type="predicted"/>
<dbReference type="EMBL" id="LK020700">
    <property type="protein sequence ID" value="CDQ30461.1"/>
    <property type="molecule type" value="Genomic_DNA"/>
</dbReference>
<evidence type="ECO:0000313" key="1">
    <source>
        <dbReference type="EMBL" id="CDQ30461.1"/>
    </source>
</evidence>
<sequence length="67" mass="7561">MVKEKFDILTDYEELCGRLKDILTVLGMTSVGENSEKTATINVVSQALESLIIEHTKNTNKYREDIA</sequence>